<dbReference type="Gene3D" id="2.40.128.20">
    <property type="match status" value="1"/>
</dbReference>
<dbReference type="InterPro" id="IPR002970">
    <property type="entry name" value="Tick_his-bd"/>
</dbReference>
<sequence>MFRLFCIFLYSVIFSTYAVSSDNYKCHSSNNTMDGWEFLQNGSKIDMVKRTFNMSANISCMSSTTIGKDNSMHTALQLVSYYNWSSSSWMNGTQNLTAYNNGLGKYYFMNTTYTLGPVNTSYEFLYVEQNCTVVNVTYLYANTTGASPESVQSATNYSSCALWVRDNDLGNNHTCCEEVFKNNCTGQIYNVYNRTQCDSLNNNPNKS</sequence>
<name>A0A0C9SE94_AMBAM</name>
<dbReference type="EMBL" id="GBZX01000228">
    <property type="protein sequence ID" value="JAG92512.1"/>
    <property type="molecule type" value="mRNA"/>
</dbReference>
<evidence type="ECO:0000256" key="1">
    <source>
        <dbReference type="SAM" id="SignalP"/>
    </source>
</evidence>
<accession>A0A0C9SE94</accession>
<dbReference type="InterPro" id="IPR012674">
    <property type="entry name" value="Calycin"/>
</dbReference>
<organism evidence="2">
    <name type="scientific">Amblyomma americanum</name>
    <name type="common">Lone star tick</name>
    <dbReference type="NCBI Taxonomy" id="6943"/>
    <lineage>
        <taxon>Eukaryota</taxon>
        <taxon>Metazoa</taxon>
        <taxon>Ecdysozoa</taxon>
        <taxon>Arthropoda</taxon>
        <taxon>Chelicerata</taxon>
        <taxon>Arachnida</taxon>
        <taxon>Acari</taxon>
        <taxon>Parasitiformes</taxon>
        <taxon>Ixodida</taxon>
        <taxon>Ixodoidea</taxon>
        <taxon>Ixodidae</taxon>
        <taxon>Amblyomminae</taxon>
        <taxon>Amblyomma</taxon>
    </lineage>
</organism>
<dbReference type="Pfam" id="PF02098">
    <property type="entry name" value="His_binding"/>
    <property type="match status" value="1"/>
</dbReference>
<feature type="chain" id="PRO_5002203067" evidence="1">
    <location>
        <begin position="19"/>
        <end position="207"/>
    </location>
</feature>
<protein>
    <submittedName>
        <fullName evidence="2">Putative secreted protein</fullName>
    </submittedName>
</protein>
<reference evidence="2" key="1">
    <citation type="journal article" date="2015" name="PLoS ONE">
        <title>An Insight into the Sialome of the Lone Star Tick, Amblyomma americanum, with a Glimpse on Its Time Dependent Gene Expression.</title>
        <authorList>
            <person name="Karim S."/>
            <person name="Ribeiro J.M."/>
        </authorList>
    </citation>
    <scope>NUCLEOTIDE SEQUENCE</scope>
    <source>
        <tissue evidence="2">Salivary gland</tissue>
    </source>
</reference>
<keyword evidence="1" id="KW-0732">Signal</keyword>
<feature type="signal peptide" evidence="1">
    <location>
        <begin position="1"/>
        <end position="18"/>
    </location>
</feature>
<dbReference type="SUPFAM" id="SSF50814">
    <property type="entry name" value="Lipocalins"/>
    <property type="match status" value="1"/>
</dbReference>
<dbReference type="GO" id="GO:0043176">
    <property type="term" value="F:amine binding"/>
    <property type="evidence" value="ECO:0007669"/>
    <property type="project" value="InterPro"/>
</dbReference>
<evidence type="ECO:0000313" key="2">
    <source>
        <dbReference type="EMBL" id="JAG92512.1"/>
    </source>
</evidence>
<proteinExistence type="evidence at transcript level"/>
<dbReference type="GO" id="GO:0030682">
    <property type="term" value="P:symbiont-mediated perturbation of host defenses"/>
    <property type="evidence" value="ECO:0007669"/>
    <property type="project" value="InterPro"/>
</dbReference>
<dbReference type="AlphaFoldDB" id="A0A0C9SE94"/>